<feature type="domain" description="Glycosyl hydrolase 94 supersandwich" evidence="3">
    <location>
        <begin position="12"/>
        <end position="292"/>
    </location>
</feature>
<dbReference type="GO" id="GO:0005975">
    <property type="term" value="P:carbohydrate metabolic process"/>
    <property type="evidence" value="ECO:0007669"/>
    <property type="project" value="InterPro"/>
</dbReference>
<dbReference type="PANTHER" id="PTHR37469">
    <property type="entry name" value="CELLOBIONIC ACID PHOSPHORYLASE-RELATED"/>
    <property type="match status" value="1"/>
</dbReference>
<dbReference type="Gene3D" id="2.60.420.10">
    <property type="entry name" value="Maltose phosphorylase, domain 3"/>
    <property type="match status" value="1"/>
</dbReference>
<evidence type="ECO:0000259" key="4">
    <source>
        <dbReference type="Pfam" id="PF17167"/>
    </source>
</evidence>
<evidence type="ECO:0000256" key="1">
    <source>
        <dbReference type="ARBA" id="ARBA00022676"/>
    </source>
</evidence>
<dbReference type="KEGG" id="vas:GT360_01150"/>
<evidence type="ECO:0000313" key="6">
    <source>
        <dbReference type="Proteomes" id="UP000464262"/>
    </source>
</evidence>
<dbReference type="Proteomes" id="UP000464262">
    <property type="component" value="Chromosome 1"/>
</dbReference>
<keyword evidence="6" id="KW-1185">Reference proteome</keyword>
<evidence type="ECO:0000313" key="5">
    <source>
        <dbReference type="EMBL" id="QIA62221.1"/>
    </source>
</evidence>
<dbReference type="Pfam" id="PF17167">
    <property type="entry name" value="Glyco_hydro_94"/>
    <property type="match status" value="1"/>
</dbReference>
<dbReference type="SUPFAM" id="SSF74650">
    <property type="entry name" value="Galactose mutarotase-like"/>
    <property type="match status" value="1"/>
</dbReference>
<dbReference type="InterPro" id="IPR012341">
    <property type="entry name" value="6hp_glycosidase-like_sf"/>
</dbReference>
<dbReference type="InterPro" id="IPR033432">
    <property type="entry name" value="GH94_catalytic"/>
</dbReference>
<evidence type="ECO:0000259" key="3">
    <source>
        <dbReference type="Pfam" id="PF06165"/>
    </source>
</evidence>
<dbReference type="InterPro" id="IPR052047">
    <property type="entry name" value="GH94_Enzymes"/>
</dbReference>
<evidence type="ECO:0000256" key="2">
    <source>
        <dbReference type="ARBA" id="ARBA00022679"/>
    </source>
</evidence>
<organism evidence="5 6">
    <name type="scientific">Vibrio astriarenae</name>
    <dbReference type="NCBI Taxonomy" id="1481923"/>
    <lineage>
        <taxon>Bacteria</taxon>
        <taxon>Pseudomonadati</taxon>
        <taxon>Pseudomonadota</taxon>
        <taxon>Gammaproteobacteria</taxon>
        <taxon>Vibrionales</taxon>
        <taxon>Vibrionaceae</taxon>
        <taxon>Vibrio</taxon>
    </lineage>
</organism>
<dbReference type="GO" id="GO:0016757">
    <property type="term" value="F:glycosyltransferase activity"/>
    <property type="evidence" value="ECO:0007669"/>
    <property type="project" value="UniProtKB-KW"/>
</dbReference>
<dbReference type="Gene3D" id="2.70.98.40">
    <property type="entry name" value="Glycoside hydrolase, family 65, N-terminal domain"/>
    <property type="match status" value="1"/>
</dbReference>
<dbReference type="Gene3D" id="1.50.10.10">
    <property type="match status" value="1"/>
</dbReference>
<sequence length="803" mass="90124">MMKFGYFDDNNKEYVATTPCTPIKWCNYVGTLNFGGIVDSNGGVLLCKGDPALNRITKYVAQLPNSDFKGSTVYLKVKDSSGKEEIFSPFFTPTLKPLDKFENHTGLSYTTIVSEAFGVRCEVTFFVPSDDEVLIEDIKITNISDGELHVDVVPVFEFTHFDALKQLLNADWVPQTMTLKAHQHGEHTVLEQYAFMKRDYAVNLVTADRPATSFEGDRAKFLGEFGYGSWAAPQALNNEELGNSECLRGDNIAALNLRLGWLSPQQTERTVVQLTQQDSVEAAKPLLEKYRSHDAVDQAFANLNSFWDNYLATVQVETPDPAMNSMLNVHNPRQCHTTKNWSRYLSLYQLGFGARGIGFRDSSQDTLGVITHMPEEAREFIERLLSVQNTNGSAMHQFFPSTMEANAGDSREEEDRPDYYGDDHLWIIYAVTQYVKETGNADFLNKVIPYYQKDKQGKPVEEGTVWDHLCRSIDFTQNNKGAHGLPLLGFADWNDTVNLPTGAESMMVASMFGKALNDMLDLCKLREDEALAEQFRGYYAEMQQTMNECGWDGEWYVRYFDEKGAPIGSHTNEQGQIYTNGQSWPVISGFATPERANQALDSVYNKLNTANGIKLSTPGYNGFDPKLGGVSTYPPGAKENGGIFLHSNPWVMIAESIMGNGDRAYEYYRQINPASKNDSLDTFESEPYCYPQNILGDEHEQFGLGRNAWLSGTSSWTYVAGTQWILGVRPDIDGLIVDPCIPTEWPEFKVRRQFRGATYHIHVSNPNKVSKGVVEMRVNGDRIEGNKAPVFNSGEHTIEVTLG</sequence>
<dbReference type="InterPro" id="IPR037018">
    <property type="entry name" value="GH65_N"/>
</dbReference>
<keyword evidence="2 5" id="KW-0808">Transferase</keyword>
<feature type="domain" description="Glycosyl hydrolase 94 catalytic" evidence="4">
    <location>
        <begin position="306"/>
        <end position="727"/>
    </location>
</feature>
<dbReference type="EMBL" id="CP047475">
    <property type="protein sequence ID" value="QIA62221.1"/>
    <property type="molecule type" value="Genomic_DNA"/>
</dbReference>
<dbReference type="AlphaFoldDB" id="A0A7Z2YCF5"/>
<accession>A0A7Z2YCF5</accession>
<dbReference type="InterPro" id="IPR010383">
    <property type="entry name" value="Glyco_hydrolase_94_b-supersand"/>
</dbReference>
<protein>
    <submittedName>
        <fullName evidence="5">Glycosyl transferase</fullName>
    </submittedName>
</protein>
<dbReference type="InterPro" id="IPR008928">
    <property type="entry name" value="6-hairpin_glycosidase_sf"/>
</dbReference>
<reference evidence="5 6" key="1">
    <citation type="submission" date="2020-01" db="EMBL/GenBank/DDBJ databases">
        <title>Whole genome and functional gene identification of agarase of Vibrio HN897.</title>
        <authorList>
            <person name="Liu Y."/>
            <person name="Zhao Z."/>
        </authorList>
    </citation>
    <scope>NUCLEOTIDE SEQUENCE [LARGE SCALE GENOMIC DNA]</scope>
    <source>
        <strain evidence="5 6">HN897</strain>
    </source>
</reference>
<keyword evidence="1" id="KW-0328">Glycosyltransferase</keyword>
<dbReference type="Pfam" id="PF06165">
    <property type="entry name" value="GH94_b-supersand"/>
    <property type="match status" value="1"/>
</dbReference>
<dbReference type="SUPFAM" id="SSF48208">
    <property type="entry name" value="Six-hairpin glycosidases"/>
    <property type="match status" value="1"/>
</dbReference>
<proteinExistence type="predicted"/>
<dbReference type="InterPro" id="IPR011013">
    <property type="entry name" value="Gal_mutarotase_sf_dom"/>
</dbReference>
<name>A0A7Z2YCF5_9VIBR</name>
<gene>
    <name evidence="5" type="ORF">GT360_01150</name>
</gene>
<dbReference type="PANTHER" id="PTHR37469:SF2">
    <property type="entry name" value="CELLOBIONIC ACID PHOSPHORYLASE"/>
    <property type="match status" value="1"/>
</dbReference>
<dbReference type="RefSeq" id="WP_164647130.1">
    <property type="nucleotide sequence ID" value="NZ_CP047475.1"/>
</dbReference>
<dbReference type="GO" id="GO:0030246">
    <property type="term" value="F:carbohydrate binding"/>
    <property type="evidence" value="ECO:0007669"/>
    <property type="project" value="InterPro"/>
</dbReference>
<dbReference type="Gene3D" id="1.20.890.20">
    <property type="entry name" value="mpn423 like domain"/>
    <property type="match status" value="1"/>
</dbReference>